<dbReference type="Pfam" id="PF00486">
    <property type="entry name" value="Trans_reg_C"/>
    <property type="match status" value="1"/>
</dbReference>
<dbReference type="Gene3D" id="1.10.10.10">
    <property type="entry name" value="Winged helix-like DNA-binding domain superfamily/Winged helix DNA-binding domain"/>
    <property type="match status" value="1"/>
</dbReference>
<reference evidence="13 14" key="1">
    <citation type="submission" date="2014-07" db="EMBL/GenBank/DDBJ databases">
        <title>Unique and conserved regions in Vibrio harveyi and related species in comparison with the shrimp pathogen Vibrio harveyi CAIM 1792.</title>
        <authorList>
            <person name="Espinoza-Valles I."/>
            <person name="Vora G."/>
            <person name="Leekitcharoenphon P."/>
            <person name="Ussery D."/>
            <person name="Hoj L."/>
            <person name="Gomez-Gil B."/>
        </authorList>
    </citation>
    <scope>NUCLEOTIDE SEQUENCE [LARGE SCALE GENOMIC DNA]</scope>
    <source>
        <strain evidence="14">CAIM 1854 / LMG 25443</strain>
    </source>
</reference>
<dbReference type="SUPFAM" id="SSF46894">
    <property type="entry name" value="C-terminal effector domain of the bipartite response regulators"/>
    <property type="match status" value="1"/>
</dbReference>
<dbReference type="InterPro" id="IPR011006">
    <property type="entry name" value="CheY-like_superfamily"/>
</dbReference>
<keyword evidence="2" id="KW-0963">Cytoplasm</keyword>
<dbReference type="GO" id="GO:0006355">
    <property type="term" value="P:regulation of DNA-templated transcription"/>
    <property type="evidence" value="ECO:0007669"/>
    <property type="project" value="InterPro"/>
</dbReference>
<feature type="DNA-binding region" description="OmpR/PhoB-type" evidence="9">
    <location>
        <begin position="148"/>
        <end position="252"/>
    </location>
</feature>
<feature type="domain" description="Response regulatory" evidence="11">
    <location>
        <begin position="25"/>
        <end position="138"/>
    </location>
</feature>
<evidence type="ECO:0000259" key="12">
    <source>
        <dbReference type="PROSITE" id="PS51755"/>
    </source>
</evidence>
<evidence type="ECO:0000256" key="8">
    <source>
        <dbReference type="PROSITE-ProRule" id="PRU00169"/>
    </source>
</evidence>
<dbReference type="InterPro" id="IPR036388">
    <property type="entry name" value="WH-like_DNA-bd_sf"/>
</dbReference>
<dbReference type="PROSITE" id="PS51755">
    <property type="entry name" value="OMPR_PHOB"/>
    <property type="match status" value="1"/>
</dbReference>
<keyword evidence="3 8" id="KW-0597">Phosphoprotein</keyword>
<dbReference type="InterPro" id="IPR039420">
    <property type="entry name" value="WalR-like"/>
</dbReference>
<dbReference type="Pfam" id="PF00072">
    <property type="entry name" value="Response_reg"/>
    <property type="match status" value="1"/>
</dbReference>
<dbReference type="RefSeq" id="WP_020196648.1">
    <property type="nucleotide sequence ID" value="NZ_BAOH01000066.1"/>
</dbReference>
<evidence type="ECO:0000313" key="14">
    <source>
        <dbReference type="Proteomes" id="UP000031586"/>
    </source>
</evidence>
<organism evidence="13 14">
    <name type="scientific">Vibrio owensii CAIM 1854 = LMG 25443</name>
    <dbReference type="NCBI Taxonomy" id="1229493"/>
    <lineage>
        <taxon>Bacteria</taxon>
        <taxon>Pseudomonadati</taxon>
        <taxon>Pseudomonadota</taxon>
        <taxon>Gammaproteobacteria</taxon>
        <taxon>Vibrionales</taxon>
        <taxon>Vibrionaceae</taxon>
        <taxon>Vibrio</taxon>
    </lineage>
</organism>
<dbReference type="CDD" id="cd17574">
    <property type="entry name" value="REC_OmpR"/>
    <property type="match status" value="1"/>
</dbReference>
<dbReference type="InterPro" id="IPR001789">
    <property type="entry name" value="Sig_transdc_resp-reg_receiver"/>
</dbReference>
<feature type="domain" description="OmpR/PhoB-type" evidence="12">
    <location>
        <begin position="148"/>
        <end position="252"/>
    </location>
</feature>
<dbReference type="CDD" id="cd00383">
    <property type="entry name" value="trans_reg_C"/>
    <property type="match status" value="1"/>
</dbReference>
<feature type="modified residue" description="4-aspartylphosphate" evidence="8">
    <location>
        <position position="74"/>
    </location>
</feature>
<sequence length="252" mass="28941">MFSPTSAPVQPKPNWSSSSSVPAPSILLVEDDPDLNLQLTRLLKEQRYQVISMFCGDEAVKVFQQQDFDLVILDVNLPNLDGFEVLNVIRSQSQTPVVMLTAFGAEEYRIQGLKCGADDYITKPCNFTEVSLRIEAILRRTQLIKQPNSATQLSEKELLLDKQTHTVTLHHCPEMNPIQLTPIQFKLLWTLIEHREEVLSKPFLYQTVLERQFSQYDRALDMHLSRVRKRLIAEGMSNDRIQTVHGKGYIFK</sequence>
<evidence type="ECO:0000256" key="10">
    <source>
        <dbReference type="SAM" id="MobiDB-lite"/>
    </source>
</evidence>
<keyword evidence="7" id="KW-0804">Transcription</keyword>
<gene>
    <name evidence="13" type="ORF">H735_28755</name>
</gene>
<dbReference type="GO" id="GO:0000156">
    <property type="term" value="F:phosphorelay response regulator activity"/>
    <property type="evidence" value="ECO:0007669"/>
    <property type="project" value="TreeGrafter"/>
</dbReference>
<dbReference type="InterPro" id="IPR001867">
    <property type="entry name" value="OmpR/PhoB-type_DNA-bd"/>
</dbReference>
<dbReference type="Proteomes" id="UP000031586">
    <property type="component" value="Unassembled WGS sequence"/>
</dbReference>
<evidence type="ECO:0000256" key="7">
    <source>
        <dbReference type="ARBA" id="ARBA00023163"/>
    </source>
</evidence>
<dbReference type="EMBL" id="JPRD01000073">
    <property type="protein sequence ID" value="KIF46421.1"/>
    <property type="molecule type" value="Genomic_DNA"/>
</dbReference>
<keyword evidence="5" id="KW-0805">Transcription regulation</keyword>
<dbReference type="PROSITE" id="PS50110">
    <property type="entry name" value="RESPONSE_REGULATORY"/>
    <property type="match status" value="1"/>
</dbReference>
<keyword evidence="6 9" id="KW-0238">DNA-binding</keyword>
<dbReference type="PANTHER" id="PTHR48111:SF39">
    <property type="entry name" value="TRANSCRIPTIONAL REGULATORY PROTEIN CPXR"/>
    <property type="match status" value="1"/>
</dbReference>
<dbReference type="PATRIC" id="fig|1229493.5.peg.5578"/>
<evidence type="ECO:0000256" key="2">
    <source>
        <dbReference type="ARBA" id="ARBA00022490"/>
    </source>
</evidence>
<dbReference type="GO" id="GO:0032993">
    <property type="term" value="C:protein-DNA complex"/>
    <property type="evidence" value="ECO:0007669"/>
    <property type="project" value="TreeGrafter"/>
</dbReference>
<evidence type="ECO:0000256" key="6">
    <source>
        <dbReference type="ARBA" id="ARBA00023125"/>
    </source>
</evidence>
<dbReference type="SMART" id="SM00862">
    <property type="entry name" value="Trans_reg_C"/>
    <property type="match status" value="1"/>
</dbReference>
<dbReference type="GO" id="GO:0000976">
    <property type="term" value="F:transcription cis-regulatory region binding"/>
    <property type="evidence" value="ECO:0007669"/>
    <property type="project" value="TreeGrafter"/>
</dbReference>
<dbReference type="AlphaFoldDB" id="A0A0C1Z160"/>
<evidence type="ECO:0000256" key="4">
    <source>
        <dbReference type="ARBA" id="ARBA00023012"/>
    </source>
</evidence>
<dbReference type="Gene3D" id="6.10.250.690">
    <property type="match status" value="1"/>
</dbReference>
<evidence type="ECO:0000313" key="13">
    <source>
        <dbReference type="EMBL" id="KIF46421.1"/>
    </source>
</evidence>
<dbReference type="GO" id="GO:0005829">
    <property type="term" value="C:cytosol"/>
    <property type="evidence" value="ECO:0007669"/>
    <property type="project" value="TreeGrafter"/>
</dbReference>
<dbReference type="SMART" id="SM00448">
    <property type="entry name" value="REC"/>
    <property type="match status" value="1"/>
</dbReference>
<accession>A0A0C1Z160</accession>
<dbReference type="SUPFAM" id="SSF52172">
    <property type="entry name" value="CheY-like"/>
    <property type="match status" value="1"/>
</dbReference>
<feature type="region of interest" description="Disordered" evidence="10">
    <location>
        <begin position="1"/>
        <end position="21"/>
    </location>
</feature>
<dbReference type="Gene3D" id="3.40.50.2300">
    <property type="match status" value="1"/>
</dbReference>
<evidence type="ECO:0000256" key="9">
    <source>
        <dbReference type="PROSITE-ProRule" id="PRU01091"/>
    </source>
</evidence>
<name>A0A0C1Z160_9VIBR</name>
<comment type="caution">
    <text evidence="13">The sequence shown here is derived from an EMBL/GenBank/DDBJ whole genome shotgun (WGS) entry which is preliminary data.</text>
</comment>
<evidence type="ECO:0000259" key="11">
    <source>
        <dbReference type="PROSITE" id="PS50110"/>
    </source>
</evidence>
<keyword evidence="4" id="KW-0902">Two-component regulatory system</keyword>
<evidence type="ECO:0000256" key="3">
    <source>
        <dbReference type="ARBA" id="ARBA00022553"/>
    </source>
</evidence>
<dbReference type="InterPro" id="IPR016032">
    <property type="entry name" value="Sig_transdc_resp-reg_C-effctor"/>
</dbReference>
<proteinExistence type="predicted"/>
<protein>
    <submittedName>
        <fullName evidence="13">Transcriptional regulator</fullName>
    </submittedName>
</protein>
<dbReference type="PANTHER" id="PTHR48111">
    <property type="entry name" value="REGULATOR OF RPOS"/>
    <property type="match status" value="1"/>
</dbReference>
<comment type="subcellular location">
    <subcellularLocation>
        <location evidence="1">Cytoplasm</location>
    </subcellularLocation>
</comment>
<evidence type="ECO:0000256" key="1">
    <source>
        <dbReference type="ARBA" id="ARBA00004496"/>
    </source>
</evidence>
<evidence type="ECO:0000256" key="5">
    <source>
        <dbReference type="ARBA" id="ARBA00023015"/>
    </source>
</evidence>